<dbReference type="InterPro" id="IPR001296">
    <property type="entry name" value="Glyco_trans_1"/>
</dbReference>
<reference evidence="5" key="1">
    <citation type="submission" date="2014-04" db="EMBL/GenBank/DDBJ databases">
        <authorList>
            <person name="Harrison E."/>
        </authorList>
    </citation>
    <scope>NUCLEOTIDE SEQUENCE</scope>
    <source>
        <strain evidence="5">1702/49</strain>
    </source>
</reference>
<evidence type="ECO:0000313" key="5">
    <source>
        <dbReference type="EMBL" id="BAT23420.1"/>
    </source>
</evidence>
<evidence type="ECO:0000256" key="2">
    <source>
        <dbReference type="ARBA" id="ARBA00022676"/>
    </source>
</evidence>
<dbReference type="GO" id="GO:1901135">
    <property type="term" value="P:carbohydrate derivative metabolic process"/>
    <property type="evidence" value="ECO:0007669"/>
    <property type="project" value="UniProtKB-ARBA"/>
</dbReference>
<dbReference type="PANTHER" id="PTHR12526:SF640">
    <property type="entry name" value="COLANIC ACID BIOSYNTHESIS GLYCOSYLTRANSFERASE WCAL-RELATED"/>
    <property type="match status" value="1"/>
</dbReference>
<protein>
    <submittedName>
        <fullName evidence="5">Colanic acid biosynthesis glycosyltransferase</fullName>
    </submittedName>
</protein>
<name>A0A0P0YQN1_9ENTR</name>
<dbReference type="Pfam" id="PF00534">
    <property type="entry name" value="Glycos_transf_1"/>
    <property type="match status" value="1"/>
</dbReference>
<evidence type="ECO:0000259" key="4">
    <source>
        <dbReference type="Pfam" id="PF00534"/>
    </source>
</evidence>
<accession>A0A0P0YQN1</accession>
<comment type="similarity">
    <text evidence="1">Belongs to the glycosyltransferase group 1 family. Glycosyltransferase 4 subfamily.</text>
</comment>
<dbReference type="SUPFAM" id="SSF53756">
    <property type="entry name" value="UDP-Glycosyltransferase/glycogen phosphorylase"/>
    <property type="match status" value="1"/>
</dbReference>
<proteinExistence type="inferred from homology"/>
<sequence>MKILFFCIRFPLASETFVLNQVISFIKKGYDVKVLSLYPGDTEKVHGDFEKYNIGALIENIFDADEIPGNKLSLIFSRAKIVLKSSSFSIIKAFNFERFKFLSYSLLLPAIFAKLRNNKISADVIIAHFGHCGVLANAIRNIGLINGKLLTVFHGYDISTISLLKKYKILYKNLFSQGEYFLPISNLWRDKLISMGCDKDKISVIRMGIKIDEFKYEFHARDQSTLNIISVCRLTEKKGLVYAIDACNALKNKGCKFKYKIIGYGELENVLAEKIKALGLQDYVYLLGFQPQSVVKTALAESNVFLLPSVTASNGDMEGIPVALMEAMASGLPVISTYHSGIPELIDDHKNGYLCPERNSEAIAKILYEIYEGKDNLSLIASEARDKIYSQFNEEVEFNKIVTLLESIK</sequence>
<evidence type="ECO:0000256" key="1">
    <source>
        <dbReference type="ARBA" id="ARBA00009481"/>
    </source>
</evidence>
<dbReference type="GO" id="GO:0016757">
    <property type="term" value="F:glycosyltransferase activity"/>
    <property type="evidence" value="ECO:0007669"/>
    <property type="project" value="UniProtKB-KW"/>
</dbReference>
<feature type="domain" description="Glycosyl transferase family 1" evidence="4">
    <location>
        <begin position="220"/>
        <end position="377"/>
    </location>
</feature>
<dbReference type="PANTHER" id="PTHR12526">
    <property type="entry name" value="GLYCOSYLTRANSFERASE"/>
    <property type="match status" value="1"/>
</dbReference>
<organism evidence="5">
    <name type="scientific">Klebsiella sp. 1702/49</name>
    <dbReference type="NCBI Taxonomy" id="1497800"/>
    <lineage>
        <taxon>Bacteria</taxon>
        <taxon>Pseudomonadati</taxon>
        <taxon>Pseudomonadota</taxon>
        <taxon>Gammaproteobacteria</taxon>
        <taxon>Enterobacterales</taxon>
        <taxon>Enterobacteriaceae</taxon>
        <taxon>Klebsiella/Raoultella group</taxon>
        <taxon>Klebsiella</taxon>
    </lineage>
</organism>
<keyword evidence="2" id="KW-0328">Glycosyltransferase</keyword>
<dbReference type="AlphaFoldDB" id="A0A0P0YQN1"/>
<dbReference type="Gene3D" id="3.40.50.2000">
    <property type="entry name" value="Glycogen Phosphorylase B"/>
    <property type="match status" value="2"/>
</dbReference>
<reference evidence="5" key="2">
    <citation type="journal article" date="2015" name="Sci. Rep.">
        <title>Genetic analysis of capsular polysaccharide synthesis gene clusters in 79 capsular types of Klebsiella spp.</title>
        <authorList>
            <person name="Pan Y.J."/>
            <person name="Lin T.L."/>
            <person name="Chen C.T."/>
            <person name="Chen Y.Y."/>
            <person name="Hsieh P.F."/>
            <person name="Hsu C.R."/>
            <person name="Wu M.C."/>
            <person name="Wang J.T."/>
        </authorList>
    </citation>
    <scope>NUCLEOTIDE SEQUENCE</scope>
    <source>
        <strain evidence="5">1702/49</strain>
    </source>
</reference>
<keyword evidence="3 5" id="KW-0808">Transferase</keyword>
<evidence type="ECO:0000256" key="3">
    <source>
        <dbReference type="ARBA" id="ARBA00022679"/>
    </source>
</evidence>
<gene>
    <name evidence="5" type="primary">wcaL</name>
</gene>
<dbReference type="EMBL" id="AB924560">
    <property type="protein sequence ID" value="BAT23420.1"/>
    <property type="molecule type" value="Genomic_DNA"/>
</dbReference>